<feature type="region of interest" description="Disordered" evidence="1">
    <location>
        <begin position="1273"/>
        <end position="1294"/>
    </location>
</feature>
<feature type="compositionally biased region" description="Low complexity" evidence="1">
    <location>
        <begin position="1275"/>
        <end position="1286"/>
    </location>
</feature>
<feature type="region of interest" description="Disordered" evidence="1">
    <location>
        <begin position="440"/>
        <end position="467"/>
    </location>
</feature>
<evidence type="ECO:0000313" key="2">
    <source>
        <dbReference type="EMBL" id="CAD7081540.1"/>
    </source>
</evidence>
<feature type="compositionally biased region" description="Polar residues" evidence="1">
    <location>
        <begin position="363"/>
        <end position="373"/>
    </location>
</feature>
<accession>A0A7R8YRI2</accession>
<dbReference type="InParanoid" id="A0A7R8YRI2"/>
<protein>
    <submittedName>
        <fullName evidence="2">Uncharacterized protein</fullName>
    </submittedName>
</protein>
<feature type="region of interest" description="Disordered" evidence="1">
    <location>
        <begin position="363"/>
        <end position="402"/>
    </location>
</feature>
<feature type="compositionally biased region" description="Basic and acidic residues" evidence="1">
    <location>
        <begin position="374"/>
        <end position="402"/>
    </location>
</feature>
<proteinExistence type="predicted"/>
<reference evidence="2 3" key="1">
    <citation type="submission" date="2020-11" db="EMBL/GenBank/DDBJ databases">
        <authorList>
            <person name="Wallbank WR R."/>
            <person name="Pardo Diaz C."/>
            <person name="Kozak K."/>
            <person name="Martin S."/>
            <person name="Jiggins C."/>
            <person name="Moest M."/>
            <person name="Warren A I."/>
            <person name="Generalovic N T."/>
            <person name="Byers J.R.P. K."/>
            <person name="Montejo-Kovacevich G."/>
            <person name="Yen C E."/>
        </authorList>
    </citation>
    <scope>NUCLEOTIDE SEQUENCE [LARGE SCALE GENOMIC DNA]</scope>
</reference>
<feature type="region of interest" description="Disordered" evidence="1">
    <location>
        <begin position="492"/>
        <end position="536"/>
    </location>
</feature>
<dbReference type="Proteomes" id="UP000594454">
    <property type="component" value="Chromosome 2"/>
</dbReference>
<organism evidence="2 3">
    <name type="scientific">Hermetia illucens</name>
    <name type="common">Black soldier fly</name>
    <dbReference type="NCBI Taxonomy" id="343691"/>
    <lineage>
        <taxon>Eukaryota</taxon>
        <taxon>Metazoa</taxon>
        <taxon>Ecdysozoa</taxon>
        <taxon>Arthropoda</taxon>
        <taxon>Hexapoda</taxon>
        <taxon>Insecta</taxon>
        <taxon>Pterygota</taxon>
        <taxon>Neoptera</taxon>
        <taxon>Endopterygota</taxon>
        <taxon>Diptera</taxon>
        <taxon>Brachycera</taxon>
        <taxon>Stratiomyomorpha</taxon>
        <taxon>Stratiomyidae</taxon>
        <taxon>Hermetiinae</taxon>
        <taxon>Hermetia</taxon>
    </lineage>
</organism>
<feature type="compositionally biased region" description="Basic and acidic residues" evidence="1">
    <location>
        <begin position="498"/>
        <end position="508"/>
    </location>
</feature>
<dbReference type="EMBL" id="LR899010">
    <property type="protein sequence ID" value="CAD7081540.1"/>
    <property type="molecule type" value="Genomic_DNA"/>
</dbReference>
<dbReference type="OrthoDB" id="7738851at2759"/>
<gene>
    <name evidence="2" type="ORF">HERILL_LOCUS4639</name>
</gene>
<sequence length="1967" mass="224781">MADVIELSSDSDNEESLSSKYERDKRFREIWRLATRIIPTKHASTNDDIYPYRSLRKLLFVIRTRTPKIYDMKLKDFIFRKLLHLFQAFKFAFRNIGEDEKFNFLLVEFMTLYTNFKCKQYEHAVDVEAVVNNLLTVLHIIFSGKSHFTILTLLKVNSNIMLSPIYKKYLFDRRLHDRNDIVRYIPLILCFRKWRKLEKDRIRDVESDNSEEINLNMMKAVLPCKVPPVDKINQSFTRISDLVEFAIQNGNKGTSILLENVSMDLDESIVKYLKQYERYINLDNAFKLPESTQRVSLIERLDGKPCDIINLTQDDENITRVQSELKVNTELQPLLRSYQHGTFPSYLDDDPLTRVQHQNFCTRSSENSNQHLNRNCDDQNPPEDKRCDKTQSRVHNHSENATRSRRYFRRWPFKNAKNNVSSTVSESKLKARMKKGQVIVIESSSSSDEEATESPEEEVSSTTNFDNRISRLGDVPYILKNPQELHNFEVESSGIPWEDEKPTEKCSPESKTSLRPTSSDSTSARMTVSNTTSLSTATCHTKSRFNAALGNFCASPSYIPQAYESVANKTYPTTDNAQILDINRLPELHKTEISRITNNSEITRVDSVASTEVSSSAIPCLNTERSPQPVEHVHRVHGCEANVAVAEIPKPSIKDFTLPPHSTGSPPQENVVQYSGNDPEVLMDIEVCDTNVDNVPVLESNAEQSEEIQLPNTPVTTSPEIIVKSCEAMQCEELKNSFTNVPNSADSIHKDVADIATGADTLAFPTIAEALVPFYPGRIRYARNLRNVFCSSEALFCDINFNFEGKNLNYENYNSIYFKPFTLTSLRSRSVQNRNMSRDFSFPNSISFRRELSLFKIYLDSYLQGFRSHMDDSEIDNSESKLTICRKNFKLHVANGKSLINETNVPNGKSHINEANCGELCKMAILDRPHIVTTDLIQSRNASESALLPVLGSQAIVPRFRTNDILTGASKLQISLQRISNEAIHLSLLWKCSHFSTTIDLNVPMCQEYVDVDEIMYRKVKCIVANSLNCENQYTRHSHHQRLQEALNTFMNSNYVRKSIVPSSSLSALTRRPGRLGESSPSIQLNFKNDPYDFVRFNFPNGTAMNQTLVLNYSLPRFQALQSSSMSNNKTICKSLDLPENVENTLKMENCKRREEEAWMKSLGLCPKELMYAPKLKRICYDITDRRLDVSVHKKIKRSMVPSCQSKEHQQIKYGTKVSTVTSSSENAKSKLPQSVFKGDRMQIKKHIKTTKLRKRKIIEDLELAPLVGEVARTSAAAPEPSQSESADSDFHEMLDVDTKRRKVDIENEMSTADNKVIENDQGREKDDKQLADLSIKPCIVKINSRNSKKPPINMKRAPETVVVSNEPEAKKKKPCLAESNPNCLQRKSHKHVRFAIDSWSPEDDNLKKVLQKMKLEKLEGEIDVLLKALTSLSRVPTVEAYFILNKIIMTFIYECLSSKECSRITHCRNYSFICRESKQLQAKNIDNDELYKIEYKYEKLKENTKQISELDVIRNLDEALDTLKTIKKDLFTEKWLQKHKSKIRQHMHMVPIERAVSIKAKNMRKSSTDGSENEEDLISPEEAKIIASIEARIIAAEGEDTIQCEEITEDRAEPLDFRESIVKEMPCSQTESGVLEEEEVSTLHVAYSPRQELMDIGLPLDDAQDMSKGDTTASILADFECDFDSTLGSLNLDVMPDVFNTTSDTNSDTKPIIPAPQKNSEYYYLDVADLLLDNTIEIETHPGPEEFDFFSEQIQAALAESSNSFYEKMANPYKPCYEKSDKLISAGPDDKELRNLLLEVNLKQNEKYIEKSKLSSLQLKENTFHQNSGGILLNQWSELYTTSDQASNSENVLVDSQFAASQEQTVRTSNKSDFECNFTETSQRHMNGHFKKPVPKLLEFESSQIKNDFHISPNLKQDLMAADFWRQLKNTPNDLEQRKVKTSTNGGESKLLEEKDIDSFPNDLVY</sequence>
<evidence type="ECO:0000313" key="3">
    <source>
        <dbReference type="Proteomes" id="UP000594454"/>
    </source>
</evidence>
<feature type="compositionally biased region" description="Polar residues" evidence="1">
    <location>
        <begin position="509"/>
        <end position="536"/>
    </location>
</feature>
<feature type="compositionally biased region" description="Acidic residues" evidence="1">
    <location>
        <begin position="447"/>
        <end position="459"/>
    </location>
</feature>
<evidence type="ECO:0000256" key="1">
    <source>
        <dbReference type="SAM" id="MobiDB-lite"/>
    </source>
</evidence>
<name>A0A7R8YRI2_HERIL</name>
<keyword evidence="3" id="KW-1185">Reference proteome</keyword>